<dbReference type="InterPro" id="IPR017907">
    <property type="entry name" value="Znf_RING_CS"/>
</dbReference>
<evidence type="ECO:0000256" key="5">
    <source>
        <dbReference type="ARBA" id="ARBA00022786"/>
    </source>
</evidence>
<evidence type="ECO:0000313" key="9">
    <source>
        <dbReference type="Proteomes" id="UP000039865"/>
    </source>
</evidence>
<keyword evidence="6" id="KW-0862">Zinc</keyword>
<keyword evidence="1" id="KW-0808">Transferase</keyword>
<evidence type="ECO:0000256" key="1">
    <source>
        <dbReference type="ARBA" id="ARBA00022679"/>
    </source>
</evidence>
<dbReference type="InterPro" id="IPR013083">
    <property type="entry name" value="Znf_RING/FYVE/PHD"/>
</dbReference>
<dbReference type="InParanoid" id="A0A078AXB8"/>
<evidence type="ECO:0000259" key="7">
    <source>
        <dbReference type="PROSITE" id="PS51873"/>
    </source>
</evidence>
<dbReference type="SUPFAM" id="SSF57850">
    <property type="entry name" value="RING/U-box"/>
    <property type="match status" value="3"/>
</dbReference>
<dbReference type="OMA" id="IICCACK"/>
<dbReference type="GO" id="GO:0004842">
    <property type="term" value="F:ubiquitin-protein transferase activity"/>
    <property type="evidence" value="ECO:0007669"/>
    <property type="project" value="InterPro"/>
</dbReference>
<dbReference type="GO" id="GO:0016567">
    <property type="term" value="P:protein ubiquitination"/>
    <property type="evidence" value="ECO:0007669"/>
    <property type="project" value="InterPro"/>
</dbReference>
<dbReference type="InterPro" id="IPR044066">
    <property type="entry name" value="TRIAD_supradom"/>
</dbReference>
<feature type="domain" description="RING-type" evidence="7">
    <location>
        <begin position="1"/>
        <end position="197"/>
    </location>
</feature>
<evidence type="ECO:0000256" key="6">
    <source>
        <dbReference type="ARBA" id="ARBA00022833"/>
    </source>
</evidence>
<protein>
    <submittedName>
        <fullName evidence="8">Probable e3 ubiquitin-protein ligase ari8-like</fullName>
    </submittedName>
</protein>
<proteinExistence type="predicted"/>
<gene>
    <name evidence="8" type="primary">Contig700.g775</name>
    <name evidence="8" type="ORF">STYLEM_14499</name>
</gene>
<dbReference type="Gene3D" id="3.30.40.10">
    <property type="entry name" value="Zinc/RING finger domain, C3HC4 (zinc finger)"/>
    <property type="match status" value="1"/>
</dbReference>
<dbReference type="Gene3D" id="1.20.120.1750">
    <property type="match status" value="1"/>
</dbReference>
<dbReference type="CDD" id="cd20335">
    <property type="entry name" value="BRcat_RBR"/>
    <property type="match status" value="1"/>
</dbReference>
<dbReference type="PROSITE" id="PS00518">
    <property type="entry name" value="ZF_RING_1"/>
    <property type="match status" value="1"/>
</dbReference>
<sequence>MDDCRHVFCEFCLSQYIKQNIQQGRIEQAILCPQCSKTTLSNKQLNRLVNESEFERILNMQLRQVDNLEATECLKFCQNCDYAEFISVKADKFQCMKCNIKICPSCNLEPHPNLSCKLYRESVISQQAESNNVDSAIEGVKPCPKCGFLIERQDGCNFMTCISSLCMRKTFFCYLCGIEQKYSAHFSHYKYKGPFGDTCNTIDQVNEDSDESDESDLDDIQF</sequence>
<dbReference type="InterPro" id="IPR031127">
    <property type="entry name" value="E3_UB_ligase_RBR"/>
</dbReference>
<dbReference type="AlphaFoldDB" id="A0A078AXB8"/>
<keyword evidence="5" id="KW-0833">Ubl conjugation pathway</keyword>
<keyword evidence="9" id="KW-1185">Reference proteome</keyword>
<evidence type="ECO:0000256" key="3">
    <source>
        <dbReference type="ARBA" id="ARBA00022737"/>
    </source>
</evidence>
<keyword evidence="3" id="KW-0677">Repeat</keyword>
<name>A0A078AXB8_STYLE</name>
<dbReference type="GO" id="GO:0008270">
    <property type="term" value="F:zinc ion binding"/>
    <property type="evidence" value="ECO:0007669"/>
    <property type="project" value="UniProtKB-KW"/>
</dbReference>
<reference evidence="8 9" key="1">
    <citation type="submission" date="2014-06" db="EMBL/GenBank/DDBJ databases">
        <authorList>
            <person name="Swart Estienne"/>
        </authorList>
    </citation>
    <scope>NUCLEOTIDE SEQUENCE [LARGE SCALE GENOMIC DNA]</scope>
    <source>
        <strain evidence="8 9">130c</strain>
    </source>
</reference>
<keyword evidence="4" id="KW-0863">Zinc-finger</keyword>
<dbReference type="PANTHER" id="PTHR11685">
    <property type="entry name" value="RBR FAMILY RING FINGER AND IBR DOMAIN-CONTAINING"/>
    <property type="match status" value="1"/>
</dbReference>
<dbReference type="OrthoDB" id="301105at2759"/>
<dbReference type="Proteomes" id="UP000039865">
    <property type="component" value="Unassembled WGS sequence"/>
</dbReference>
<dbReference type="EMBL" id="CCKQ01013723">
    <property type="protein sequence ID" value="CDW85423.1"/>
    <property type="molecule type" value="Genomic_DNA"/>
</dbReference>
<dbReference type="PROSITE" id="PS51873">
    <property type="entry name" value="TRIAD"/>
    <property type="match status" value="1"/>
</dbReference>
<evidence type="ECO:0000256" key="2">
    <source>
        <dbReference type="ARBA" id="ARBA00022723"/>
    </source>
</evidence>
<keyword evidence="2" id="KW-0479">Metal-binding</keyword>
<accession>A0A078AXB8</accession>
<evidence type="ECO:0000256" key="4">
    <source>
        <dbReference type="ARBA" id="ARBA00022771"/>
    </source>
</evidence>
<evidence type="ECO:0000313" key="8">
    <source>
        <dbReference type="EMBL" id="CDW85423.1"/>
    </source>
</evidence>
<organism evidence="8 9">
    <name type="scientific">Stylonychia lemnae</name>
    <name type="common">Ciliate</name>
    <dbReference type="NCBI Taxonomy" id="5949"/>
    <lineage>
        <taxon>Eukaryota</taxon>
        <taxon>Sar</taxon>
        <taxon>Alveolata</taxon>
        <taxon>Ciliophora</taxon>
        <taxon>Intramacronucleata</taxon>
        <taxon>Spirotrichea</taxon>
        <taxon>Stichotrichia</taxon>
        <taxon>Sporadotrichida</taxon>
        <taxon>Oxytrichidae</taxon>
        <taxon>Stylonychinae</taxon>
        <taxon>Stylonychia</taxon>
    </lineage>
</organism>